<proteinExistence type="predicted"/>
<accession>A0ABT3UX44</accession>
<reference evidence="1" key="1">
    <citation type="journal article" date="2022" name="bioRxiv">
        <title>Discovery and biosynthetic assessment of Streptomyces ortus sp nov. isolated from a deep-sea sponge.</title>
        <authorList>
            <person name="Williams S.E."/>
        </authorList>
    </citation>
    <scope>NUCLEOTIDE SEQUENCE</scope>
    <source>
        <strain evidence="1">A15ISP2-DRY2</strain>
    </source>
</reference>
<organism evidence="1 2">
    <name type="scientific">Streptomyces ortus</name>
    <dbReference type="NCBI Taxonomy" id="2867268"/>
    <lineage>
        <taxon>Bacteria</taxon>
        <taxon>Bacillati</taxon>
        <taxon>Actinomycetota</taxon>
        <taxon>Actinomycetes</taxon>
        <taxon>Kitasatosporales</taxon>
        <taxon>Streptomycetaceae</taxon>
        <taxon>Streptomyces</taxon>
    </lineage>
</organism>
<evidence type="ECO:0000313" key="2">
    <source>
        <dbReference type="Proteomes" id="UP001165590"/>
    </source>
</evidence>
<dbReference type="RefSeq" id="WP_267025165.1">
    <property type="nucleotide sequence ID" value="NZ_JAIFZO010000002.1"/>
</dbReference>
<evidence type="ECO:0000313" key="1">
    <source>
        <dbReference type="EMBL" id="MCX4232062.1"/>
    </source>
</evidence>
<protein>
    <submittedName>
        <fullName evidence="1">Uncharacterized protein</fullName>
    </submittedName>
</protein>
<dbReference type="EMBL" id="JAIFZO010000002">
    <property type="protein sequence ID" value="MCX4232062.1"/>
    <property type="molecule type" value="Genomic_DNA"/>
</dbReference>
<sequence length="96" mass="10477">MTVACATPDRRPSADEILDTPLPDLLGGWGVELFDSSIADATFFGAVIERKTGEIVLAMPTGRSEREHDTMARYLLAQVFDVDLPKLPPPFTTDQA</sequence>
<dbReference type="Proteomes" id="UP001165590">
    <property type="component" value="Unassembled WGS sequence"/>
</dbReference>
<comment type="caution">
    <text evidence="1">The sequence shown here is derived from an EMBL/GenBank/DDBJ whole genome shotgun (WGS) entry which is preliminary data.</text>
</comment>
<keyword evidence="2" id="KW-1185">Reference proteome</keyword>
<gene>
    <name evidence="1" type="ORF">K3769_04550</name>
</gene>
<name>A0ABT3UX44_9ACTN</name>